<sequence>MRHDVAFEELVRNDDREDVFQQPGPHTVFDAVDEAFAAAVRAFRPSSPAG</sequence>
<evidence type="ECO:0000313" key="2">
    <source>
        <dbReference type="Proteomes" id="UP000280008"/>
    </source>
</evidence>
<protein>
    <submittedName>
        <fullName evidence="1">Uncharacterized protein</fullName>
    </submittedName>
</protein>
<evidence type="ECO:0000313" key="1">
    <source>
        <dbReference type="EMBL" id="RKR76388.1"/>
    </source>
</evidence>
<dbReference type="RefSeq" id="WP_170159996.1">
    <property type="nucleotide sequence ID" value="NZ_RBKS01000001.1"/>
</dbReference>
<gene>
    <name evidence="1" type="ORF">C8E83_3561</name>
</gene>
<organism evidence="1 2">
    <name type="scientific">Frondihabitans australicus</name>
    <dbReference type="NCBI Taxonomy" id="386892"/>
    <lineage>
        <taxon>Bacteria</taxon>
        <taxon>Bacillati</taxon>
        <taxon>Actinomycetota</taxon>
        <taxon>Actinomycetes</taxon>
        <taxon>Micrococcales</taxon>
        <taxon>Microbacteriaceae</taxon>
        <taxon>Frondihabitans</taxon>
    </lineage>
</organism>
<reference evidence="1 2" key="1">
    <citation type="submission" date="2018-10" db="EMBL/GenBank/DDBJ databases">
        <title>Sequencing the genomes of 1000 actinobacteria strains.</title>
        <authorList>
            <person name="Klenk H.-P."/>
        </authorList>
    </citation>
    <scope>NUCLEOTIDE SEQUENCE [LARGE SCALE GENOMIC DNA]</scope>
    <source>
        <strain evidence="1 2">DSM 17894</strain>
    </source>
</reference>
<keyword evidence="2" id="KW-1185">Reference proteome</keyword>
<dbReference type="Proteomes" id="UP000280008">
    <property type="component" value="Unassembled WGS sequence"/>
</dbReference>
<name>A0A495ILT0_9MICO</name>
<dbReference type="AlphaFoldDB" id="A0A495ILT0"/>
<proteinExistence type="predicted"/>
<comment type="caution">
    <text evidence="1">The sequence shown here is derived from an EMBL/GenBank/DDBJ whole genome shotgun (WGS) entry which is preliminary data.</text>
</comment>
<dbReference type="EMBL" id="RBKS01000001">
    <property type="protein sequence ID" value="RKR76388.1"/>
    <property type="molecule type" value="Genomic_DNA"/>
</dbReference>
<accession>A0A495ILT0</accession>